<reference evidence="2 3" key="1">
    <citation type="submission" date="2019-09" db="EMBL/GenBank/DDBJ databases">
        <title>Characterization of the phylogenetic diversity of two novel species belonging to the genus Bifidobacterium: Bifidobacterium cebidarum sp. nov. and Bifidobacterium leontopitheci sp. nov.</title>
        <authorList>
            <person name="Lugli G.A."/>
            <person name="Duranti S."/>
            <person name="Milani C."/>
            <person name="Turroni F."/>
            <person name="Ventura M."/>
        </authorList>
    </citation>
    <scope>NUCLEOTIDE SEQUENCE [LARGE SCALE GENOMIC DNA]</scope>
    <source>
        <strain evidence="2 3">DSM 100238</strain>
    </source>
</reference>
<dbReference type="AlphaFoldDB" id="A0A6A2W251"/>
<proteinExistence type="predicted"/>
<evidence type="ECO:0000313" key="2">
    <source>
        <dbReference type="EMBL" id="KAB8293704.1"/>
    </source>
</evidence>
<evidence type="ECO:0000313" key="3">
    <source>
        <dbReference type="Proteomes" id="UP000440041"/>
    </source>
</evidence>
<organism evidence="2 3">
    <name type="scientific">Bifidobacterium apri</name>
    <dbReference type="NCBI Taxonomy" id="1769423"/>
    <lineage>
        <taxon>Bacteria</taxon>
        <taxon>Bacillati</taxon>
        <taxon>Actinomycetota</taxon>
        <taxon>Actinomycetes</taxon>
        <taxon>Bifidobacteriales</taxon>
        <taxon>Bifidobacteriaceae</taxon>
        <taxon>Bifidobacterium</taxon>
    </lineage>
</organism>
<name>A0A6A2W251_9BIFI</name>
<dbReference type="EMBL" id="WBSO01000018">
    <property type="protein sequence ID" value="KAB8293704.1"/>
    <property type="molecule type" value="Genomic_DNA"/>
</dbReference>
<feature type="transmembrane region" description="Helical" evidence="1">
    <location>
        <begin position="12"/>
        <end position="32"/>
    </location>
</feature>
<keyword evidence="1" id="KW-1133">Transmembrane helix</keyword>
<dbReference type="RefSeq" id="WP_152356244.1">
    <property type="nucleotide sequence ID" value="NZ_JBKZAQ010000024.1"/>
</dbReference>
<accession>A0A6A2W251</accession>
<evidence type="ECO:0000256" key="1">
    <source>
        <dbReference type="SAM" id="Phobius"/>
    </source>
</evidence>
<protein>
    <submittedName>
        <fullName evidence="2">Uncharacterized protein</fullName>
    </submittedName>
</protein>
<keyword evidence="1" id="KW-0472">Membrane</keyword>
<sequence length="190" mass="20775">MRLWMRAHHIVAQYVCVMVVMVLAAVLSDWSVSFPALFGGDSVFHLSMLAVLPLSVFIVYSCASATDIERSAFRPLPLVTAVHVLALHVVMALACCLVAAMWTSEGWLCFRSLLGFVSLGMLCSLFCSPRTSVTWDAVIFCFLSLAGRGSASGMSPNWWNFLVADLGTIRAMLVPIALFFTYLAVAATRR</sequence>
<feature type="transmembrane region" description="Helical" evidence="1">
    <location>
        <begin position="108"/>
        <end position="126"/>
    </location>
</feature>
<dbReference type="Proteomes" id="UP000440041">
    <property type="component" value="Unassembled WGS sequence"/>
</dbReference>
<keyword evidence="1" id="KW-0812">Transmembrane</keyword>
<keyword evidence="3" id="KW-1185">Reference proteome</keyword>
<feature type="transmembrane region" description="Helical" evidence="1">
    <location>
        <begin position="75"/>
        <end position="102"/>
    </location>
</feature>
<feature type="transmembrane region" description="Helical" evidence="1">
    <location>
        <begin position="133"/>
        <end position="151"/>
    </location>
</feature>
<feature type="transmembrane region" description="Helical" evidence="1">
    <location>
        <begin position="171"/>
        <end position="188"/>
    </location>
</feature>
<feature type="transmembrane region" description="Helical" evidence="1">
    <location>
        <begin position="44"/>
        <end position="63"/>
    </location>
</feature>
<gene>
    <name evidence="2" type="ORF">DSM100238_1725</name>
</gene>
<comment type="caution">
    <text evidence="2">The sequence shown here is derived from an EMBL/GenBank/DDBJ whole genome shotgun (WGS) entry which is preliminary data.</text>
</comment>